<feature type="transmembrane region" description="Helical" evidence="2">
    <location>
        <begin position="199"/>
        <end position="221"/>
    </location>
</feature>
<feature type="transmembrane region" description="Helical" evidence="2">
    <location>
        <begin position="241"/>
        <end position="263"/>
    </location>
</feature>
<proteinExistence type="predicted"/>
<dbReference type="InterPro" id="IPR012666">
    <property type="entry name" value="CbtA_put"/>
</dbReference>
<keyword evidence="2" id="KW-1133">Transmembrane helix</keyword>
<keyword evidence="4" id="KW-1185">Reference proteome</keyword>
<feature type="transmembrane region" description="Helical" evidence="2">
    <location>
        <begin position="93"/>
        <end position="116"/>
    </location>
</feature>
<organism evidence="3 4">
    <name type="scientific">Microlunatus phosphovorus (strain ATCC 700054 / DSM 10555 / JCM 9379 / NBRC 101784 / NCIMB 13414 / VKM Ac-1990 / NM-1)</name>
    <dbReference type="NCBI Taxonomy" id="1032480"/>
    <lineage>
        <taxon>Bacteria</taxon>
        <taxon>Bacillati</taxon>
        <taxon>Actinomycetota</taxon>
        <taxon>Actinomycetes</taxon>
        <taxon>Propionibacteriales</taxon>
        <taxon>Propionibacteriaceae</taxon>
        <taxon>Microlunatus</taxon>
    </lineage>
</organism>
<evidence type="ECO:0000313" key="4">
    <source>
        <dbReference type="Proteomes" id="UP000007947"/>
    </source>
</evidence>
<keyword evidence="2" id="KW-0472">Membrane</keyword>
<feature type="region of interest" description="Disordered" evidence="1">
    <location>
        <begin position="44"/>
        <end position="79"/>
    </location>
</feature>
<evidence type="ECO:0000313" key="3">
    <source>
        <dbReference type="EMBL" id="BAK33329.1"/>
    </source>
</evidence>
<feature type="transmembrane region" description="Helical" evidence="2">
    <location>
        <begin position="128"/>
        <end position="148"/>
    </location>
</feature>
<sequence>MRVVSARDFLIRGLLAGLIAAFAAFAVAYFVGEPPVRTAIALEESSGGHSHETGADHSEGTEHTHDSTGHTHETDEAAGPGEVEVPRSLQSTVGLLTGLLVAGVTLGGLVGVISAIAMGRFGKLTPRATTLAVAAMGFVAAYVFPYLLYPPNPPAVGSGDTIGSRSALYFTFLAISLIGAVTAVLVGRRLAERLGGWHAALVSIGGYVVVMLVAMALLPHYNEVPDDFPASVLYDFRRASFLTQFTLWAVLGVVLAEFVGRLARRQPATARELADVRA</sequence>
<keyword evidence="2" id="KW-0812">Transmembrane</keyword>
<dbReference type="EMBL" id="AP012204">
    <property type="protein sequence ID" value="BAK33329.1"/>
    <property type="molecule type" value="Genomic_DNA"/>
</dbReference>
<accession>F5XJ03</accession>
<reference evidence="3 4" key="1">
    <citation type="submission" date="2011-05" db="EMBL/GenBank/DDBJ databases">
        <title>Whole genome sequence of Microlunatus phosphovorus NM-1.</title>
        <authorList>
            <person name="Hosoyama A."/>
            <person name="Sasaki K."/>
            <person name="Harada T."/>
            <person name="Igarashi R."/>
            <person name="Kawakoshi A."/>
            <person name="Sasagawa M."/>
            <person name="Fukada J."/>
            <person name="Nakamura S."/>
            <person name="Katano Y."/>
            <person name="Hanada S."/>
            <person name="Kamagata Y."/>
            <person name="Nakamura N."/>
            <person name="Yamazaki S."/>
            <person name="Fujita N."/>
        </authorList>
    </citation>
    <scope>NUCLEOTIDE SEQUENCE [LARGE SCALE GENOMIC DNA]</scope>
    <source>
        <strain evidence="4">ATCC 700054 / DSM 10555 / JCM 9379 / NBRC 101784 / NCIMB 13414 / VKM Ac-1990 / NM-1</strain>
    </source>
</reference>
<evidence type="ECO:0000256" key="1">
    <source>
        <dbReference type="SAM" id="MobiDB-lite"/>
    </source>
</evidence>
<dbReference type="KEGG" id="mph:MLP_03150"/>
<gene>
    <name evidence="3" type="ordered locus">MLP_03150</name>
</gene>
<name>F5XJ03_MICPN</name>
<dbReference type="eggNOG" id="COG5446">
    <property type="taxonomic scope" value="Bacteria"/>
</dbReference>
<feature type="transmembrane region" description="Helical" evidence="2">
    <location>
        <begin position="168"/>
        <end position="187"/>
    </location>
</feature>
<dbReference type="STRING" id="1032480.MLP_03150"/>
<dbReference type="AlphaFoldDB" id="F5XJ03"/>
<feature type="compositionally biased region" description="Basic and acidic residues" evidence="1">
    <location>
        <begin position="49"/>
        <end position="75"/>
    </location>
</feature>
<dbReference type="Pfam" id="PF09490">
    <property type="entry name" value="CbtA"/>
    <property type="match status" value="1"/>
</dbReference>
<dbReference type="Proteomes" id="UP000007947">
    <property type="component" value="Chromosome"/>
</dbReference>
<feature type="transmembrane region" description="Helical" evidence="2">
    <location>
        <begin position="9"/>
        <end position="31"/>
    </location>
</feature>
<protein>
    <submittedName>
        <fullName evidence="3">Uncharacterized protein</fullName>
    </submittedName>
</protein>
<evidence type="ECO:0000256" key="2">
    <source>
        <dbReference type="SAM" id="Phobius"/>
    </source>
</evidence>
<dbReference type="HOGENOM" id="CLU_090632_0_0_11"/>